<dbReference type="InterPro" id="IPR029787">
    <property type="entry name" value="Nucleotide_cyclase"/>
</dbReference>
<feature type="transmembrane region" description="Helical" evidence="1">
    <location>
        <begin position="122"/>
        <end position="140"/>
    </location>
</feature>
<feature type="transmembrane region" description="Helical" evidence="1">
    <location>
        <begin position="94"/>
        <end position="116"/>
    </location>
</feature>
<dbReference type="InterPro" id="IPR000160">
    <property type="entry name" value="GGDEF_dom"/>
</dbReference>
<dbReference type="NCBIfam" id="TIGR00254">
    <property type="entry name" value="GGDEF"/>
    <property type="match status" value="1"/>
</dbReference>
<evidence type="ECO:0000259" key="2">
    <source>
        <dbReference type="PROSITE" id="PS50887"/>
    </source>
</evidence>
<protein>
    <submittedName>
        <fullName evidence="3">GGDEF domain-containing protein</fullName>
    </submittedName>
</protein>
<evidence type="ECO:0000256" key="1">
    <source>
        <dbReference type="SAM" id="Phobius"/>
    </source>
</evidence>
<dbReference type="InterPro" id="IPR052155">
    <property type="entry name" value="Biofilm_reg_signaling"/>
</dbReference>
<dbReference type="SMART" id="SM00267">
    <property type="entry name" value="GGDEF"/>
    <property type="match status" value="1"/>
</dbReference>
<dbReference type="CDD" id="cd01949">
    <property type="entry name" value="GGDEF"/>
    <property type="match status" value="1"/>
</dbReference>
<evidence type="ECO:0000313" key="4">
    <source>
        <dbReference type="Proteomes" id="UP001236748"/>
    </source>
</evidence>
<organism evidence="3 4">
    <name type="scientific">Pseudomonas lurida</name>
    <dbReference type="NCBI Taxonomy" id="244566"/>
    <lineage>
        <taxon>Bacteria</taxon>
        <taxon>Pseudomonadati</taxon>
        <taxon>Pseudomonadota</taxon>
        <taxon>Gammaproteobacteria</taxon>
        <taxon>Pseudomonadales</taxon>
        <taxon>Pseudomonadaceae</taxon>
        <taxon>Pseudomonas</taxon>
    </lineage>
</organism>
<keyword evidence="1" id="KW-0812">Transmembrane</keyword>
<dbReference type="Proteomes" id="UP001236748">
    <property type="component" value="Chromosome"/>
</dbReference>
<dbReference type="InterPro" id="IPR043128">
    <property type="entry name" value="Rev_trsase/Diguanyl_cyclase"/>
</dbReference>
<reference evidence="3 4" key="1">
    <citation type="submission" date="2023-02" db="EMBL/GenBank/DDBJ databases">
        <title>Evolution of Hrp T3SS in non-pathogenic Pseudomonas fluorescens.</title>
        <authorList>
            <person name="Liao K."/>
            <person name="Wei H."/>
            <person name="Gu Y."/>
        </authorList>
    </citation>
    <scope>NUCLEOTIDE SEQUENCE [LARGE SCALE GENOMIC DNA]</scope>
    <source>
        <strain evidence="3 4">FP2043</strain>
    </source>
</reference>
<dbReference type="PANTHER" id="PTHR44757:SF2">
    <property type="entry name" value="BIOFILM ARCHITECTURE MAINTENANCE PROTEIN MBAA"/>
    <property type="match status" value="1"/>
</dbReference>
<feature type="transmembrane region" description="Helical" evidence="1">
    <location>
        <begin position="53"/>
        <end position="74"/>
    </location>
</feature>
<gene>
    <name evidence="3" type="ORF">PSH67_15210</name>
</gene>
<keyword evidence="1" id="KW-1133">Transmembrane helix</keyword>
<feature type="transmembrane region" description="Helical" evidence="1">
    <location>
        <begin position="147"/>
        <end position="166"/>
    </location>
</feature>
<evidence type="ECO:0000313" key="3">
    <source>
        <dbReference type="EMBL" id="WLH04208.1"/>
    </source>
</evidence>
<name>A0ABY9FLK3_9PSED</name>
<dbReference type="Gene3D" id="3.30.70.270">
    <property type="match status" value="1"/>
</dbReference>
<sequence length="380" mass="40683">MMLGRTVVFRKEAEDVYLALIDDLAKTLLPTSIMGITLIIVDLFAWASTGNTIFLVAAIGGGCGSAAKILLMFVHKRNRLQPKNRLKNAERLEVMLGTATFAVAASVGSVLAAAFSQHEPNLQTLATGLLFGYCSGVVSRNAVRPKIAIIALVLSTAPAIFAAALINSPAQHILAFMFGIFLIGALETVRHIYLSTVRHITSRIEMAKLARNDPLTGLANRLALREAFREASLVTSNVAIHYLDLDGFKSINDHFGHAAGDEILVNVAQRLAELAPSNATVARFGGDEFVILQIEISESFEAEMLAEKIVKSLAKPFIIQSATVEVGASLGLSVGSTSTQLEKLLQSADEASYFIKRNGGGVAVASNANISLVSERFMTR</sequence>
<dbReference type="SUPFAM" id="SSF55073">
    <property type="entry name" value="Nucleotide cyclase"/>
    <property type="match status" value="1"/>
</dbReference>
<keyword evidence="4" id="KW-1185">Reference proteome</keyword>
<dbReference type="PANTHER" id="PTHR44757">
    <property type="entry name" value="DIGUANYLATE CYCLASE DGCP"/>
    <property type="match status" value="1"/>
</dbReference>
<keyword evidence="1" id="KW-0472">Membrane</keyword>
<dbReference type="Pfam" id="PF00990">
    <property type="entry name" value="GGDEF"/>
    <property type="match status" value="1"/>
</dbReference>
<accession>A0ABY9FLK3</accession>
<feature type="transmembrane region" description="Helical" evidence="1">
    <location>
        <begin position="28"/>
        <end position="47"/>
    </location>
</feature>
<dbReference type="PROSITE" id="PS50887">
    <property type="entry name" value="GGDEF"/>
    <property type="match status" value="1"/>
</dbReference>
<proteinExistence type="predicted"/>
<feature type="domain" description="GGDEF" evidence="2">
    <location>
        <begin position="236"/>
        <end position="368"/>
    </location>
</feature>
<dbReference type="EMBL" id="CP117450">
    <property type="protein sequence ID" value="WLH04208.1"/>
    <property type="molecule type" value="Genomic_DNA"/>
</dbReference>
<dbReference type="RefSeq" id="WP_305386306.1">
    <property type="nucleotide sequence ID" value="NZ_CP117450.1"/>
</dbReference>
<feature type="transmembrane region" description="Helical" evidence="1">
    <location>
        <begin position="172"/>
        <end position="193"/>
    </location>
</feature>